<evidence type="ECO:0000313" key="1">
    <source>
        <dbReference type="EMBL" id="SPL62268.1"/>
    </source>
</evidence>
<proteinExistence type="predicted"/>
<name>A0A2P9HDV1_9HYPH</name>
<organism evidence="1 2">
    <name type="scientific">Ochrobactrum soli</name>
    <dbReference type="NCBI Taxonomy" id="2448455"/>
    <lineage>
        <taxon>Bacteria</taxon>
        <taxon>Pseudomonadati</taxon>
        <taxon>Pseudomonadota</taxon>
        <taxon>Alphaproteobacteria</taxon>
        <taxon>Hyphomicrobiales</taxon>
        <taxon>Brucellaceae</taxon>
        <taxon>Brucella/Ochrobactrum group</taxon>
        <taxon>Ochrobactrum</taxon>
    </lineage>
</organism>
<accession>A0A2P9HDV1</accession>
<sequence>MSRRFIGKTAAIVSSVSARRSMAETGDVVTGQNSLIGLKAGFQRRIGHDFR</sequence>
<dbReference type="Proteomes" id="UP000246073">
    <property type="component" value="Unassembled WGS sequence"/>
</dbReference>
<protein>
    <submittedName>
        <fullName evidence="1">Uncharacterized protein</fullName>
    </submittedName>
</protein>
<gene>
    <name evidence="1" type="ORF">OHAE_5060</name>
</gene>
<reference evidence="2" key="1">
    <citation type="submission" date="2017-12" db="EMBL/GenBank/DDBJ databases">
        <authorList>
            <person name="Diaz M."/>
        </authorList>
    </citation>
    <scope>NUCLEOTIDE SEQUENCE [LARGE SCALE GENOMIC DNA]</scope>
    <source>
        <strain evidence="2">FI11154</strain>
    </source>
</reference>
<dbReference type="EMBL" id="OOFM01000001">
    <property type="protein sequence ID" value="SPL62268.1"/>
    <property type="molecule type" value="Genomic_DNA"/>
</dbReference>
<evidence type="ECO:0000313" key="2">
    <source>
        <dbReference type="Proteomes" id="UP000246073"/>
    </source>
</evidence>
<dbReference type="AlphaFoldDB" id="A0A2P9HDV1"/>